<evidence type="ECO:0000313" key="4">
    <source>
        <dbReference type="Proteomes" id="UP001315686"/>
    </source>
</evidence>
<evidence type="ECO:0000256" key="2">
    <source>
        <dbReference type="HAMAP-Rule" id="MF_00048"/>
    </source>
</evidence>
<dbReference type="PANTHER" id="PTHR34039">
    <property type="entry name" value="UPF0102 PROTEIN YRAN"/>
    <property type="match status" value="1"/>
</dbReference>
<dbReference type="InterPro" id="IPR011856">
    <property type="entry name" value="tRNA_endonuc-like_dom_sf"/>
</dbReference>
<sequence>MAQNEYSGGTAARKRGGKLAYLSGLAAEGIAERHYESLGRPVIENRWRGEAGEIDLIAEDGDTVVFIEVKKSKTFDRAAESLSRRQMERIMIAAQEYAGRLAAGLLTEMRFDVALVNAQGDIRIVENAYCQ</sequence>
<keyword evidence="4" id="KW-1185">Reference proteome</keyword>
<dbReference type="EMBL" id="JADQAZ010000001">
    <property type="protein sequence ID" value="MBT0955900.1"/>
    <property type="molecule type" value="Genomic_DNA"/>
</dbReference>
<evidence type="ECO:0000256" key="1">
    <source>
        <dbReference type="ARBA" id="ARBA00006738"/>
    </source>
</evidence>
<dbReference type="PANTHER" id="PTHR34039:SF1">
    <property type="entry name" value="UPF0102 PROTEIN YRAN"/>
    <property type="match status" value="1"/>
</dbReference>
<gene>
    <name evidence="3" type="ORF">IV417_00755</name>
</gene>
<accession>A0AAP2G2H3</accession>
<dbReference type="GO" id="GO:0003676">
    <property type="term" value="F:nucleic acid binding"/>
    <property type="evidence" value="ECO:0007669"/>
    <property type="project" value="InterPro"/>
</dbReference>
<comment type="caution">
    <text evidence="3">The sequence shown here is derived from an EMBL/GenBank/DDBJ whole genome shotgun (WGS) entry which is preliminary data.</text>
</comment>
<protein>
    <recommendedName>
        <fullName evidence="2">UPF0102 protein IV417_00755</fullName>
    </recommendedName>
</protein>
<dbReference type="HAMAP" id="MF_00048">
    <property type="entry name" value="UPF0102"/>
    <property type="match status" value="1"/>
</dbReference>
<evidence type="ECO:0000313" key="3">
    <source>
        <dbReference type="EMBL" id="MBT0955900.1"/>
    </source>
</evidence>
<comment type="similarity">
    <text evidence="1 2">Belongs to the UPF0102 family.</text>
</comment>
<dbReference type="Gene3D" id="3.40.1350.10">
    <property type="match status" value="1"/>
</dbReference>
<reference evidence="3 4" key="1">
    <citation type="journal article" date="2021" name="Arch. Microbiol.">
        <title>Harenicola maris gen. nov., sp. nov. isolated from the Sea of Japan shallow sediments.</title>
        <authorList>
            <person name="Romanenko L.A."/>
            <person name="Kurilenko V.V."/>
            <person name="Chernysheva N.Y."/>
            <person name="Tekutyeva L.A."/>
            <person name="Velansky P.V."/>
            <person name="Svetashev V.I."/>
            <person name="Isaeva M.P."/>
        </authorList>
    </citation>
    <scope>NUCLEOTIDE SEQUENCE [LARGE SCALE GENOMIC DNA]</scope>
    <source>
        <strain evidence="3 4">KMM 3653</strain>
    </source>
</reference>
<dbReference type="Pfam" id="PF02021">
    <property type="entry name" value="UPF0102"/>
    <property type="match status" value="1"/>
</dbReference>
<proteinExistence type="inferred from homology"/>
<dbReference type="Proteomes" id="UP001315686">
    <property type="component" value="Unassembled WGS sequence"/>
</dbReference>
<dbReference type="AlphaFoldDB" id="A0AAP2G2H3"/>
<name>A0AAP2G2H3_9RHOB</name>
<dbReference type="InterPro" id="IPR011335">
    <property type="entry name" value="Restrct_endonuc-II-like"/>
</dbReference>
<organism evidence="3 4">
    <name type="scientific">Harenicola maris</name>
    <dbReference type="NCBI Taxonomy" id="2841044"/>
    <lineage>
        <taxon>Bacteria</taxon>
        <taxon>Pseudomonadati</taxon>
        <taxon>Pseudomonadota</taxon>
        <taxon>Alphaproteobacteria</taxon>
        <taxon>Rhodobacterales</taxon>
        <taxon>Paracoccaceae</taxon>
        <taxon>Harenicola</taxon>
    </lineage>
</organism>
<dbReference type="SUPFAM" id="SSF52980">
    <property type="entry name" value="Restriction endonuclease-like"/>
    <property type="match status" value="1"/>
</dbReference>
<dbReference type="InterPro" id="IPR003509">
    <property type="entry name" value="UPF0102_YraN-like"/>
</dbReference>